<reference evidence="3 4" key="1">
    <citation type="submission" date="2023-06" db="EMBL/GenBank/DDBJ databases">
        <title>Black Yeasts Isolated from many extreme environments.</title>
        <authorList>
            <person name="Coleine C."/>
            <person name="Stajich J.E."/>
            <person name="Selbmann L."/>
        </authorList>
    </citation>
    <scope>NUCLEOTIDE SEQUENCE [LARGE SCALE GENOMIC DNA]</scope>
    <source>
        <strain evidence="3 4">CCFEE 5887</strain>
    </source>
</reference>
<evidence type="ECO:0000313" key="4">
    <source>
        <dbReference type="Proteomes" id="UP001345827"/>
    </source>
</evidence>
<keyword evidence="3" id="KW-0808">Transferase</keyword>
<keyword evidence="2" id="KW-0472">Membrane</keyword>
<feature type="compositionally biased region" description="Polar residues" evidence="1">
    <location>
        <begin position="1"/>
        <end position="12"/>
    </location>
</feature>
<evidence type="ECO:0000256" key="1">
    <source>
        <dbReference type="SAM" id="MobiDB-lite"/>
    </source>
</evidence>
<proteinExistence type="predicted"/>
<feature type="transmembrane region" description="Helical" evidence="2">
    <location>
        <begin position="86"/>
        <end position="109"/>
    </location>
</feature>
<feature type="transmembrane region" description="Helical" evidence="2">
    <location>
        <begin position="41"/>
        <end position="66"/>
    </location>
</feature>
<feature type="transmembrane region" description="Helical" evidence="2">
    <location>
        <begin position="147"/>
        <end position="164"/>
    </location>
</feature>
<dbReference type="EMBL" id="JAXLQG010000015">
    <property type="protein sequence ID" value="KAK5532261.1"/>
    <property type="molecule type" value="Genomic_DNA"/>
</dbReference>
<dbReference type="Pfam" id="PF11374">
    <property type="entry name" value="DUF3176"/>
    <property type="match status" value="1"/>
</dbReference>
<name>A0AAV9PZF1_9PEZI</name>
<keyword evidence="2" id="KW-1133">Transmembrane helix</keyword>
<dbReference type="PANTHER" id="PTHR35394">
    <property type="entry name" value="DUF3176 DOMAIN-CONTAINING PROTEIN"/>
    <property type="match status" value="1"/>
</dbReference>
<dbReference type="InterPro" id="IPR021514">
    <property type="entry name" value="DUF3176"/>
</dbReference>
<feature type="region of interest" description="Disordered" evidence="1">
    <location>
        <begin position="1"/>
        <end position="28"/>
    </location>
</feature>
<evidence type="ECO:0000313" key="3">
    <source>
        <dbReference type="EMBL" id="KAK5532261.1"/>
    </source>
</evidence>
<dbReference type="Proteomes" id="UP001345827">
    <property type="component" value="Unassembled WGS sequence"/>
</dbReference>
<evidence type="ECO:0000256" key="2">
    <source>
        <dbReference type="SAM" id="Phobius"/>
    </source>
</evidence>
<organism evidence="3 4">
    <name type="scientific">Vermiconidia calcicola</name>
    <dbReference type="NCBI Taxonomy" id="1690605"/>
    <lineage>
        <taxon>Eukaryota</taxon>
        <taxon>Fungi</taxon>
        <taxon>Dikarya</taxon>
        <taxon>Ascomycota</taxon>
        <taxon>Pezizomycotina</taxon>
        <taxon>Dothideomycetes</taxon>
        <taxon>Dothideomycetidae</taxon>
        <taxon>Mycosphaerellales</taxon>
        <taxon>Extremaceae</taxon>
        <taxon>Vermiconidia</taxon>
    </lineage>
</organism>
<accession>A0AAV9PZF1</accession>
<dbReference type="GO" id="GO:1990817">
    <property type="term" value="F:poly(A) RNA polymerase activity"/>
    <property type="evidence" value="ECO:0007669"/>
    <property type="project" value="UniProtKB-EC"/>
</dbReference>
<comment type="caution">
    <text evidence="3">The sequence shown here is derived from an EMBL/GenBank/DDBJ whole genome shotgun (WGS) entry which is preliminary data.</text>
</comment>
<keyword evidence="3" id="KW-0548">Nucleotidyltransferase</keyword>
<dbReference type="EC" id="2.7.7.19" evidence="3"/>
<feature type="compositionally biased region" description="Basic and acidic residues" evidence="1">
    <location>
        <begin position="15"/>
        <end position="24"/>
    </location>
</feature>
<keyword evidence="2" id="KW-0812">Transmembrane</keyword>
<keyword evidence="4" id="KW-1185">Reference proteome</keyword>
<dbReference type="PANTHER" id="PTHR35394:SF6">
    <property type="entry name" value="DUF3176 DOMAIN-CONTAINING PROTEIN"/>
    <property type="match status" value="1"/>
</dbReference>
<sequence length="560" mass="61815">MASEEPNATVSLATDFDRRTENKKGPQSTIRRTALPVTHNAWLWELLSLVLAVASLVIVCVILRTADHHPFHGLPLQIKLTTALSILANAIEALVAVPLAAGLGQIMWIRYHQKHRALNDITMFDRASRGPLGEFSILFQRHKSMKAYFGAMVGLLTVGIGPFLQETIDYVNVDGKASLLRCESTSFLMGQGMYNTFHGIIESAKSPMGGIADQNLQELNTDCSTGKCTFPIFSSLGICSSCGNITGLLAETCGTDADTGTICTATFKDDNTDIWIDNHTVMNSIGYEYNGIPRLDAYGDSGIAAFRMLRYDYAHVAHATECAFFYCVRAYQSAVQNVVLQQNVTTTWFGTKSLVNDRLVDRLVFSPPRSTWESLNLTEPTNFTIDSYTYEQVPQWIAGELDGTVEEFGGTTTTNKVMILSGICSTTWLHRALTRTLGCPTNISAVGTIFDIATVLEVQWRWLAFPALVITLTGAFLLWVMLDTQRNRAMVWKNRVLPLIFCGRNAEIDEFANEKDLEDVDAMELYARNSMSSWSAMIGASGILRRRSDGIARGVSSLTP</sequence>
<gene>
    <name evidence="3" type="primary">PAP1_1</name>
    <name evidence="3" type="ORF">LTR25_007793</name>
</gene>
<protein>
    <submittedName>
        <fullName evidence="3">Polynucleotide adenylyltransferase</fullName>
        <ecNumber evidence="3">2.7.7.19</ecNumber>
    </submittedName>
</protein>
<dbReference type="AlphaFoldDB" id="A0AAV9PZF1"/>
<feature type="transmembrane region" description="Helical" evidence="2">
    <location>
        <begin position="460"/>
        <end position="482"/>
    </location>
</feature>